<keyword evidence="4 6" id="KW-1133">Transmembrane helix</keyword>
<keyword evidence="2" id="KW-0813">Transport</keyword>
<keyword evidence="5 6" id="KW-0472">Membrane</keyword>
<feature type="transmembrane region" description="Helical" evidence="6">
    <location>
        <begin position="202"/>
        <end position="225"/>
    </location>
</feature>
<comment type="subcellular location">
    <subcellularLocation>
        <location evidence="1">Cell membrane</location>
        <topology evidence="1">Multi-pass membrane protein</topology>
    </subcellularLocation>
</comment>
<feature type="transmembrane region" description="Helical" evidence="6">
    <location>
        <begin position="9"/>
        <end position="27"/>
    </location>
</feature>
<dbReference type="EMBL" id="QJVJ01000002">
    <property type="protein sequence ID" value="PYI56129.1"/>
    <property type="molecule type" value="Genomic_DNA"/>
</dbReference>
<dbReference type="CDD" id="cd17489">
    <property type="entry name" value="MFS_YfcJ_like"/>
    <property type="match status" value="1"/>
</dbReference>
<name>A0A2V5K9G3_9BACL</name>
<proteinExistence type="predicted"/>
<feature type="transmembrane region" description="Helical" evidence="6">
    <location>
        <begin position="136"/>
        <end position="155"/>
    </location>
</feature>
<evidence type="ECO:0000256" key="2">
    <source>
        <dbReference type="ARBA" id="ARBA00022448"/>
    </source>
</evidence>
<dbReference type="OrthoDB" id="9814001at2"/>
<keyword evidence="3 6" id="KW-0812">Transmembrane</keyword>
<protein>
    <submittedName>
        <fullName evidence="8">MFS transporter</fullName>
    </submittedName>
</protein>
<evidence type="ECO:0000259" key="7">
    <source>
        <dbReference type="PROSITE" id="PS50850"/>
    </source>
</evidence>
<keyword evidence="9" id="KW-1185">Reference proteome</keyword>
<dbReference type="InterPro" id="IPR020846">
    <property type="entry name" value="MFS_dom"/>
</dbReference>
<dbReference type="GO" id="GO:0022857">
    <property type="term" value="F:transmembrane transporter activity"/>
    <property type="evidence" value="ECO:0007669"/>
    <property type="project" value="InterPro"/>
</dbReference>
<feature type="domain" description="Major facilitator superfamily (MFS) profile" evidence="7">
    <location>
        <begin position="8"/>
        <end position="375"/>
    </location>
</feature>
<dbReference type="PANTHER" id="PTHR23531:SF2">
    <property type="entry name" value="PERMEASE"/>
    <property type="match status" value="1"/>
</dbReference>
<dbReference type="GO" id="GO:0005886">
    <property type="term" value="C:plasma membrane"/>
    <property type="evidence" value="ECO:0007669"/>
    <property type="project" value="UniProtKB-SubCell"/>
</dbReference>
<dbReference type="PANTHER" id="PTHR23531">
    <property type="entry name" value="QUINOLENE RESISTANCE PROTEIN NORA"/>
    <property type="match status" value="1"/>
</dbReference>
<evidence type="ECO:0000313" key="8">
    <source>
        <dbReference type="EMBL" id="PYI56129.1"/>
    </source>
</evidence>
<feature type="transmembrane region" description="Helical" evidence="6">
    <location>
        <begin position="320"/>
        <end position="343"/>
    </location>
</feature>
<reference evidence="8 9" key="1">
    <citation type="submission" date="2018-05" db="EMBL/GenBank/DDBJ databases">
        <title>Paenibacillus flagellatus sp. nov., isolated from selenium mineral soil.</title>
        <authorList>
            <person name="Dai X."/>
        </authorList>
    </citation>
    <scope>NUCLEOTIDE SEQUENCE [LARGE SCALE GENOMIC DNA]</scope>
    <source>
        <strain evidence="8 9">DXL2</strain>
    </source>
</reference>
<feature type="transmembrane region" description="Helical" evidence="6">
    <location>
        <begin position="287"/>
        <end position="308"/>
    </location>
</feature>
<evidence type="ECO:0000256" key="5">
    <source>
        <dbReference type="ARBA" id="ARBA00023136"/>
    </source>
</evidence>
<feature type="transmembrane region" description="Helical" evidence="6">
    <location>
        <begin position="349"/>
        <end position="371"/>
    </location>
</feature>
<dbReference type="SUPFAM" id="SSF103473">
    <property type="entry name" value="MFS general substrate transporter"/>
    <property type="match status" value="1"/>
</dbReference>
<evidence type="ECO:0000256" key="6">
    <source>
        <dbReference type="SAM" id="Phobius"/>
    </source>
</evidence>
<evidence type="ECO:0000256" key="1">
    <source>
        <dbReference type="ARBA" id="ARBA00004651"/>
    </source>
</evidence>
<accession>A0A2V5K9G3</accession>
<evidence type="ECO:0000256" key="4">
    <source>
        <dbReference type="ARBA" id="ARBA00022989"/>
    </source>
</evidence>
<gene>
    <name evidence="8" type="ORF">DLM86_03820</name>
</gene>
<feature type="transmembrane region" description="Helical" evidence="6">
    <location>
        <begin position="161"/>
        <end position="181"/>
    </location>
</feature>
<feature type="transmembrane region" description="Helical" evidence="6">
    <location>
        <begin position="107"/>
        <end position="124"/>
    </location>
</feature>
<comment type="caution">
    <text evidence="8">The sequence shown here is derived from an EMBL/GenBank/DDBJ whole genome shotgun (WGS) entry which is preliminary data.</text>
</comment>
<feature type="transmembrane region" description="Helical" evidence="6">
    <location>
        <begin position="231"/>
        <end position="251"/>
    </location>
</feature>
<evidence type="ECO:0000313" key="9">
    <source>
        <dbReference type="Proteomes" id="UP000247476"/>
    </source>
</evidence>
<feature type="transmembrane region" description="Helical" evidence="6">
    <location>
        <begin position="258"/>
        <end position="281"/>
    </location>
</feature>
<dbReference type="AlphaFoldDB" id="A0A2V5K9G3"/>
<sequence>MEKLWTKPFVLLTVSMLFLFTSLYLLLPTMPLLVTQLGGTESQVGLAAGVFTLAAVVFRPIVGGLLDRYGRQAFIVWGLLLFGLSMIAYDWIAGIAALMALRVLHGASWAFSTTAVGTSITDVIPTGRRGEGMGWYGLAMTMAMAVGPMLGIWVVRNESFGGLFLLAAGLCAVSLLLASVAKAPYRPKPSSGRIALFEKSTLPAASAIFFLAFVYGGITTFVPLFAESIDVNPGTFFLAYAVTLTAARPLAGKLSDRYGAAFVVVPALAVTIGSLIVLSLADGLAGVVVSAVLYGLGFGSAQPALQAINLGLADPDRRGVATASYMTAFDLGIGLGSIALGWVSQYTGYPTVFQVGAGSVVVSLSIFLVLARRMAAKHRERANAAS</sequence>
<dbReference type="InterPro" id="IPR052714">
    <property type="entry name" value="MFS_Exporter"/>
</dbReference>
<feature type="transmembrane region" description="Helical" evidence="6">
    <location>
        <begin position="42"/>
        <end position="62"/>
    </location>
</feature>
<organism evidence="8 9">
    <name type="scientific">Paenibacillus flagellatus</name>
    <dbReference type="NCBI Taxonomy" id="2211139"/>
    <lineage>
        <taxon>Bacteria</taxon>
        <taxon>Bacillati</taxon>
        <taxon>Bacillota</taxon>
        <taxon>Bacilli</taxon>
        <taxon>Bacillales</taxon>
        <taxon>Paenibacillaceae</taxon>
        <taxon>Paenibacillus</taxon>
    </lineage>
</organism>
<dbReference type="RefSeq" id="WP_110838660.1">
    <property type="nucleotide sequence ID" value="NZ_QJVJ01000002.1"/>
</dbReference>
<feature type="transmembrane region" description="Helical" evidence="6">
    <location>
        <begin position="74"/>
        <end position="101"/>
    </location>
</feature>
<dbReference type="InterPro" id="IPR036259">
    <property type="entry name" value="MFS_trans_sf"/>
</dbReference>
<dbReference type="InterPro" id="IPR011701">
    <property type="entry name" value="MFS"/>
</dbReference>
<dbReference type="PROSITE" id="PS50850">
    <property type="entry name" value="MFS"/>
    <property type="match status" value="1"/>
</dbReference>
<dbReference type="Proteomes" id="UP000247476">
    <property type="component" value="Unassembled WGS sequence"/>
</dbReference>
<dbReference type="Pfam" id="PF07690">
    <property type="entry name" value="MFS_1"/>
    <property type="match status" value="1"/>
</dbReference>
<evidence type="ECO:0000256" key="3">
    <source>
        <dbReference type="ARBA" id="ARBA00022692"/>
    </source>
</evidence>
<dbReference type="Gene3D" id="1.20.1250.20">
    <property type="entry name" value="MFS general substrate transporter like domains"/>
    <property type="match status" value="1"/>
</dbReference>